<dbReference type="Gene3D" id="3.40.50.2000">
    <property type="entry name" value="Glycogen Phosphorylase B"/>
    <property type="match status" value="2"/>
</dbReference>
<dbReference type="OrthoDB" id="9801609at2"/>
<evidence type="ECO:0000259" key="3">
    <source>
        <dbReference type="Pfam" id="PF13439"/>
    </source>
</evidence>
<evidence type="ECO:0000313" key="4">
    <source>
        <dbReference type="EMBL" id="RMA80193.1"/>
    </source>
</evidence>
<dbReference type="RefSeq" id="WP_121876872.1">
    <property type="nucleotide sequence ID" value="NZ_REFJ01000003.1"/>
</dbReference>
<dbReference type="GO" id="GO:0009103">
    <property type="term" value="P:lipopolysaccharide biosynthetic process"/>
    <property type="evidence" value="ECO:0007669"/>
    <property type="project" value="TreeGrafter"/>
</dbReference>
<organism evidence="4 5">
    <name type="scientific">Umboniibacter marinipuniceus</name>
    <dbReference type="NCBI Taxonomy" id="569599"/>
    <lineage>
        <taxon>Bacteria</taxon>
        <taxon>Pseudomonadati</taxon>
        <taxon>Pseudomonadota</taxon>
        <taxon>Gammaproteobacteria</taxon>
        <taxon>Cellvibrionales</taxon>
        <taxon>Cellvibrionaceae</taxon>
        <taxon>Umboniibacter</taxon>
    </lineage>
</organism>
<evidence type="ECO:0000256" key="1">
    <source>
        <dbReference type="ARBA" id="ARBA00022679"/>
    </source>
</evidence>
<reference evidence="4 5" key="1">
    <citation type="submission" date="2018-10" db="EMBL/GenBank/DDBJ databases">
        <title>Genomic Encyclopedia of Type Strains, Phase IV (KMG-IV): sequencing the most valuable type-strain genomes for metagenomic binning, comparative biology and taxonomic classification.</title>
        <authorList>
            <person name="Goeker M."/>
        </authorList>
    </citation>
    <scope>NUCLEOTIDE SEQUENCE [LARGE SCALE GENOMIC DNA]</scope>
    <source>
        <strain evidence="4 5">DSM 25080</strain>
    </source>
</reference>
<feature type="domain" description="Glycosyl transferase family 1" evidence="2">
    <location>
        <begin position="260"/>
        <end position="410"/>
    </location>
</feature>
<sequence>MDSVAHAESTNFDLGSPESGPAITSTPLKICLLGYRSAPLSGGQGIYLKYLSQALVERGHQVDVISGEPYPELDPRVNLIKLPGLNLFQYYPKQWQAFRWNYLRSLTDLSEYLSVATGGFPEPRTFGRRLAKYFRQNKPRYDVIHDNQSLCYGLLALAKQGYPLVATFHHPITRDLKLALAAEDDWRIRLLIRRWHSFLRMQKRVVPKLRNVVAVSQVSREDICSDFKLTADHLGLVYNGIDTVVFSPDETKSRFVNTLVCTASADAPLKGLKYLLQALAKLRHSNPDIRLILVGRPKPDGDNAKLINQLGLTDIIDIRSRISTEELVGLYQQATIVVCPSLYEGFGLPAGEAMACGTPVVSARGGALPEVVGDAGVLVPTADAEALASAIESLLADPVRRDRLGAAGRLRIEQQFSWQVAASQFEQLYVRAMNDANS</sequence>
<dbReference type="Pfam" id="PF00534">
    <property type="entry name" value="Glycos_transf_1"/>
    <property type="match status" value="1"/>
</dbReference>
<dbReference type="PANTHER" id="PTHR46401">
    <property type="entry name" value="GLYCOSYLTRANSFERASE WBBK-RELATED"/>
    <property type="match status" value="1"/>
</dbReference>
<accession>A0A3M0A576</accession>
<dbReference type="InterPro" id="IPR001296">
    <property type="entry name" value="Glyco_trans_1"/>
</dbReference>
<dbReference type="Pfam" id="PF13439">
    <property type="entry name" value="Glyco_transf_4"/>
    <property type="match status" value="1"/>
</dbReference>
<protein>
    <submittedName>
        <fullName evidence="4">Glycosyltransferase involved in cell wall biosynthesis</fullName>
    </submittedName>
</protein>
<proteinExistence type="predicted"/>
<keyword evidence="5" id="KW-1185">Reference proteome</keyword>
<dbReference type="SUPFAM" id="SSF53756">
    <property type="entry name" value="UDP-Glycosyltransferase/glycogen phosphorylase"/>
    <property type="match status" value="1"/>
</dbReference>
<dbReference type="PANTHER" id="PTHR46401:SF2">
    <property type="entry name" value="GLYCOSYLTRANSFERASE WBBK-RELATED"/>
    <property type="match status" value="1"/>
</dbReference>
<dbReference type="Proteomes" id="UP000267187">
    <property type="component" value="Unassembled WGS sequence"/>
</dbReference>
<dbReference type="CDD" id="cd03801">
    <property type="entry name" value="GT4_PimA-like"/>
    <property type="match status" value="1"/>
</dbReference>
<dbReference type="InterPro" id="IPR028098">
    <property type="entry name" value="Glyco_trans_4-like_N"/>
</dbReference>
<evidence type="ECO:0000259" key="2">
    <source>
        <dbReference type="Pfam" id="PF00534"/>
    </source>
</evidence>
<name>A0A3M0A576_9GAMM</name>
<feature type="domain" description="Glycosyltransferase subfamily 4-like N-terminal" evidence="3">
    <location>
        <begin position="42"/>
        <end position="243"/>
    </location>
</feature>
<dbReference type="GO" id="GO:0016757">
    <property type="term" value="F:glycosyltransferase activity"/>
    <property type="evidence" value="ECO:0007669"/>
    <property type="project" value="InterPro"/>
</dbReference>
<evidence type="ECO:0000313" key="5">
    <source>
        <dbReference type="Proteomes" id="UP000267187"/>
    </source>
</evidence>
<comment type="caution">
    <text evidence="4">The sequence shown here is derived from an EMBL/GenBank/DDBJ whole genome shotgun (WGS) entry which is preliminary data.</text>
</comment>
<dbReference type="AlphaFoldDB" id="A0A3M0A576"/>
<gene>
    <name evidence="4" type="ORF">DFR27_1556</name>
</gene>
<dbReference type="EMBL" id="REFJ01000003">
    <property type="protein sequence ID" value="RMA80193.1"/>
    <property type="molecule type" value="Genomic_DNA"/>
</dbReference>
<keyword evidence="1 4" id="KW-0808">Transferase</keyword>